<evidence type="ECO:0000313" key="2">
    <source>
        <dbReference type="EMBL" id="TNY19461.1"/>
    </source>
</evidence>
<feature type="compositionally biased region" description="Polar residues" evidence="1">
    <location>
        <begin position="54"/>
        <end position="72"/>
    </location>
</feature>
<feature type="region of interest" description="Disordered" evidence="1">
    <location>
        <begin position="511"/>
        <end position="576"/>
    </location>
</feature>
<evidence type="ECO:0008006" key="4">
    <source>
        <dbReference type="Google" id="ProtNLM"/>
    </source>
</evidence>
<accession>A0A5C5FUK4</accession>
<comment type="caution">
    <text evidence="2">The sequence shown here is derived from an EMBL/GenBank/DDBJ whole genome shotgun (WGS) entry which is preliminary data.</text>
</comment>
<organism evidence="2 3">
    <name type="scientific">Rhodotorula diobovata</name>
    <dbReference type="NCBI Taxonomy" id="5288"/>
    <lineage>
        <taxon>Eukaryota</taxon>
        <taxon>Fungi</taxon>
        <taxon>Dikarya</taxon>
        <taxon>Basidiomycota</taxon>
        <taxon>Pucciniomycotina</taxon>
        <taxon>Microbotryomycetes</taxon>
        <taxon>Sporidiobolales</taxon>
        <taxon>Sporidiobolaceae</taxon>
        <taxon>Rhodotorula</taxon>
    </lineage>
</organism>
<sequence length="825" mass="89778">MAGGERNRAERTCAWPTLSQLGLPCQQPPPQARRMAMRRLARQGLQWAAEQAQPVASTSQLAATTTRTSTSCPGCRRGLAHAVQLSPEGASALDKSTSADHQGSGHHHHHQQRQQQQQGRRGWTSLLFPSSSPSTPSPAPNEAPVSSRKLTGAAADLVLELKRRHPDPTRTWDLFTQLDFDGRTVSLPRYFLAQILPALYTRPPPNRSVQNVTAAARAYQTKVDLVRLRLRQAGVAPSRSEHAALVRQFHALRYAPGLVRAWDAYLAAGFVPSPDECHKAFEALAGWAELHGRAAGRAVERAAAKPLAAKAAEMLFLDIGSGATTTMSARRCVDVSLEPFFRLVIKAGDHALFARAFKKLYGFDVALPGALLDASSAERAQLRTLGESEVCWVLEALADKDDLPGMIAAFETFDQPARPPPSSDFFTPSPSRDEGDRQPQAPHTSEADAHLVGTRAFTILIQAASRLGNAHVARHYFDLLLMRWSGDADRRLREVEEAVGIVEAQDEWVDDVAPSTSASPADASSSIDAVDAAAAPSPLDAAAPSEAASPASVEPAPAKADVSSPSSTAPAPSWTSSIPHSVSLVTRYGAHLTPAPSAPSKPYVVPSALIAHVAHRAKTQYDSSTAWWLRRRTKRILQLMERHMARIQGVLAALDVAPEPEASQEGAEEAVPQSVAELRRELALVAYHLDQLRLTLSSVKADERIVSAWKVLHARQSTLSLRRQRVADPALGRREQREAMSGLRRKQWQVLHARMLLVRHRIQKLRDVDGARTGNPEHDKWVARYRELKAKAFPPEEAPVDASAGAQQVQAQVRGLAGARRMDVV</sequence>
<dbReference type="Proteomes" id="UP000311382">
    <property type="component" value="Unassembled WGS sequence"/>
</dbReference>
<proteinExistence type="predicted"/>
<evidence type="ECO:0000313" key="3">
    <source>
        <dbReference type="Proteomes" id="UP000311382"/>
    </source>
</evidence>
<gene>
    <name evidence="2" type="ORF">DMC30DRAFT_400380</name>
</gene>
<feature type="region of interest" description="Disordered" evidence="1">
    <location>
        <begin position="412"/>
        <end position="448"/>
    </location>
</feature>
<name>A0A5C5FUK4_9BASI</name>
<dbReference type="STRING" id="5288.A0A5C5FUK4"/>
<feature type="compositionally biased region" description="Low complexity" evidence="1">
    <location>
        <begin position="113"/>
        <end position="122"/>
    </location>
</feature>
<dbReference type="AlphaFoldDB" id="A0A5C5FUK4"/>
<evidence type="ECO:0000256" key="1">
    <source>
        <dbReference type="SAM" id="MobiDB-lite"/>
    </source>
</evidence>
<reference evidence="2 3" key="1">
    <citation type="submission" date="2019-03" db="EMBL/GenBank/DDBJ databases">
        <title>Rhodosporidium diobovatum UCD-FST 08-225 genome sequencing, assembly, and annotation.</title>
        <authorList>
            <person name="Fakankun I.U."/>
            <person name="Fristensky B."/>
            <person name="Levin D.B."/>
        </authorList>
    </citation>
    <scope>NUCLEOTIDE SEQUENCE [LARGE SCALE GENOMIC DNA]</scope>
    <source>
        <strain evidence="2 3">UCD-FST 08-225</strain>
    </source>
</reference>
<dbReference type="OrthoDB" id="2535728at2759"/>
<keyword evidence="3" id="KW-1185">Reference proteome</keyword>
<feature type="region of interest" description="Disordered" evidence="1">
    <location>
        <begin position="88"/>
        <end position="148"/>
    </location>
</feature>
<protein>
    <recommendedName>
        <fullName evidence="4">Proteophosphoglycan ppg4</fullName>
    </recommendedName>
</protein>
<dbReference type="EMBL" id="SOZI01000095">
    <property type="protein sequence ID" value="TNY19461.1"/>
    <property type="molecule type" value="Genomic_DNA"/>
</dbReference>
<feature type="region of interest" description="Disordered" evidence="1">
    <location>
        <begin position="51"/>
        <end position="75"/>
    </location>
</feature>